<sequence length="452" mass="48563">MRHNIISITWPAFLELVMSTLFGMVDMMMVGQLSPAAIASVGLTIQPFNLLLAIFAAVNVGTTTLVAWNIGAGNKEEASAVTRQILVANAILGLVMSTVGILSARSIVKFMGAEADTVEYATRYFQIVSSGLLFQAVTMGVTASLRGAGETKLPMMYNIGSNLINVLGNYLLIYGKLGLPKWGVAGAAASTTISRFLACLAALYVVYFSDKSVISLSFKGSYRLDRRIIKQVFSIGFPSAMEQTIIQSGLMLFARTVSGLGTNAYAAHQIGINISGLTFSPSMAFGVAATSLVGQSLGANDAEKAKKYADVIHHIAICVACFMGLMFILFSHPLARLYTSDLTVAAMAGTVLKILALAQPGQSTQLSLAGALRGAGDTMYPLYASGFGIWVFRVVVAYIFVNIFHWGLIGAWVALVLDQYSRSAIVYLRYRSGKWKYIKAHKTMKQAEEIQA</sequence>
<keyword evidence="8 13" id="KW-0812">Transmembrane</keyword>
<dbReference type="InterPro" id="IPR050222">
    <property type="entry name" value="MATE_MdtK"/>
</dbReference>
<comment type="function">
    <text evidence="1">Multidrug efflux pump.</text>
</comment>
<evidence type="ECO:0000256" key="13">
    <source>
        <dbReference type="SAM" id="Phobius"/>
    </source>
</evidence>
<reference evidence="15" key="1">
    <citation type="submission" date="2017-06" db="EMBL/GenBank/DDBJ databases">
        <title>Investigating the central metabolism of Clostridium thermosuccinogenes.</title>
        <authorList>
            <person name="Koendjbiharie J.G."/>
            <person name="Van Kranenburg R."/>
            <person name="Vriesendorp B."/>
        </authorList>
    </citation>
    <scope>NUCLEOTIDE SEQUENCE [LARGE SCALE GENOMIC DNA]</scope>
    <source>
        <strain evidence="15">DSM 5806</strain>
    </source>
</reference>
<dbReference type="InterPro" id="IPR002528">
    <property type="entry name" value="MATE_fam"/>
</dbReference>
<evidence type="ECO:0000256" key="11">
    <source>
        <dbReference type="ARBA" id="ARBA00023136"/>
    </source>
</evidence>
<dbReference type="GO" id="GO:0042910">
    <property type="term" value="F:xenobiotic transmembrane transporter activity"/>
    <property type="evidence" value="ECO:0007669"/>
    <property type="project" value="InterPro"/>
</dbReference>
<keyword evidence="7" id="KW-1003">Cell membrane</keyword>
<feature type="transmembrane region" description="Helical" evidence="13">
    <location>
        <begin position="155"/>
        <end position="173"/>
    </location>
</feature>
<keyword evidence="10" id="KW-0406">Ion transport</keyword>
<evidence type="ECO:0000256" key="12">
    <source>
        <dbReference type="ARBA" id="ARBA00031636"/>
    </source>
</evidence>
<evidence type="ECO:0000256" key="1">
    <source>
        <dbReference type="ARBA" id="ARBA00003408"/>
    </source>
</evidence>
<evidence type="ECO:0000256" key="10">
    <source>
        <dbReference type="ARBA" id="ARBA00023065"/>
    </source>
</evidence>
<dbReference type="NCBIfam" id="TIGR00797">
    <property type="entry name" value="matE"/>
    <property type="match status" value="1"/>
</dbReference>
<dbReference type="GO" id="GO:0005886">
    <property type="term" value="C:plasma membrane"/>
    <property type="evidence" value="ECO:0007669"/>
    <property type="project" value="UniProtKB-SubCell"/>
</dbReference>
<keyword evidence="15" id="KW-1185">Reference proteome</keyword>
<keyword evidence="5" id="KW-0813">Transport</keyword>
<dbReference type="Pfam" id="PF01554">
    <property type="entry name" value="MatE"/>
    <property type="match status" value="2"/>
</dbReference>
<proteinExistence type="inferred from homology"/>
<dbReference type="RefSeq" id="WP_103082231.1">
    <property type="nucleotide sequence ID" value="NZ_CP021850.1"/>
</dbReference>
<feature type="transmembrane region" description="Helical" evidence="13">
    <location>
        <begin position="85"/>
        <end position="104"/>
    </location>
</feature>
<dbReference type="InterPro" id="IPR048279">
    <property type="entry name" value="MdtK-like"/>
</dbReference>
<dbReference type="Proteomes" id="UP000236151">
    <property type="component" value="Unassembled WGS sequence"/>
</dbReference>
<dbReference type="OrthoDB" id="62420at2"/>
<evidence type="ECO:0000256" key="9">
    <source>
        <dbReference type="ARBA" id="ARBA00022989"/>
    </source>
</evidence>
<comment type="similarity">
    <text evidence="3">Belongs to the multi antimicrobial extrusion (MATE) (TC 2.A.66.1) family.</text>
</comment>
<feature type="transmembrane region" description="Helical" evidence="13">
    <location>
        <begin position="12"/>
        <end position="30"/>
    </location>
</feature>
<dbReference type="KEGG" id="cthd:CDO33_20025"/>
<dbReference type="CDD" id="cd13137">
    <property type="entry name" value="MATE_NorM_like"/>
    <property type="match status" value="1"/>
</dbReference>
<dbReference type="PIRSF" id="PIRSF006603">
    <property type="entry name" value="DinF"/>
    <property type="match status" value="1"/>
</dbReference>
<keyword evidence="11 13" id="KW-0472">Membrane</keyword>
<comment type="caution">
    <text evidence="14">The sequence shown here is derived from an EMBL/GenBank/DDBJ whole genome shotgun (WGS) entry which is preliminary data.</text>
</comment>
<dbReference type="PANTHER" id="PTHR43298">
    <property type="entry name" value="MULTIDRUG RESISTANCE PROTEIN NORM-RELATED"/>
    <property type="match status" value="1"/>
</dbReference>
<feature type="transmembrane region" description="Helical" evidence="13">
    <location>
        <begin position="311"/>
        <end position="330"/>
    </location>
</feature>
<evidence type="ECO:0000256" key="7">
    <source>
        <dbReference type="ARBA" id="ARBA00022475"/>
    </source>
</evidence>
<dbReference type="GO" id="GO:0015297">
    <property type="term" value="F:antiporter activity"/>
    <property type="evidence" value="ECO:0007669"/>
    <property type="project" value="UniProtKB-KW"/>
</dbReference>
<evidence type="ECO:0000313" key="14">
    <source>
        <dbReference type="EMBL" id="PNT97433.1"/>
    </source>
</evidence>
<evidence type="ECO:0000256" key="6">
    <source>
        <dbReference type="ARBA" id="ARBA00022449"/>
    </source>
</evidence>
<evidence type="ECO:0000256" key="3">
    <source>
        <dbReference type="ARBA" id="ARBA00010199"/>
    </source>
</evidence>
<dbReference type="EMBL" id="NIOJ01000037">
    <property type="protein sequence ID" value="PNT97433.1"/>
    <property type="molecule type" value="Genomic_DNA"/>
</dbReference>
<organism evidence="14 15">
    <name type="scientific">Clostridium thermosuccinogenes</name>
    <dbReference type="NCBI Taxonomy" id="84032"/>
    <lineage>
        <taxon>Bacteria</taxon>
        <taxon>Bacillati</taxon>
        <taxon>Bacillota</taxon>
        <taxon>Clostridia</taxon>
        <taxon>Eubacteriales</taxon>
        <taxon>Clostridiaceae</taxon>
        <taxon>Clostridium</taxon>
    </lineage>
</organism>
<keyword evidence="9 13" id="KW-1133">Transmembrane helix</keyword>
<evidence type="ECO:0000256" key="4">
    <source>
        <dbReference type="ARBA" id="ARBA00020268"/>
    </source>
</evidence>
<dbReference type="GO" id="GO:0006811">
    <property type="term" value="P:monoatomic ion transport"/>
    <property type="evidence" value="ECO:0007669"/>
    <property type="project" value="UniProtKB-KW"/>
</dbReference>
<dbReference type="PANTHER" id="PTHR43298:SF2">
    <property type="entry name" value="FMN_FAD EXPORTER YEEO-RELATED"/>
    <property type="match status" value="1"/>
</dbReference>
<evidence type="ECO:0000256" key="8">
    <source>
        <dbReference type="ARBA" id="ARBA00022692"/>
    </source>
</evidence>
<evidence type="ECO:0000256" key="2">
    <source>
        <dbReference type="ARBA" id="ARBA00004651"/>
    </source>
</evidence>
<gene>
    <name evidence="14" type="ORF">CDQ84_13220</name>
</gene>
<feature type="transmembrane region" description="Helical" evidence="13">
    <location>
        <begin position="124"/>
        <end position="143"/>
    </location>
</feature>
<evidence type="ECO:0000256" key="5">
    <source>
        <dbReference type="ARBA" id="ARBA00022448"/>
    </source>
</evidence>
<comment type="subcellular location">
    <subcellularLocation>
        <location evidence="2">Cell membrane</location>
        <topology evidence="2">Multi-pass membrane protein</topology>
    </subcellularLocation>
</comment>
<feature type="transmembrane region" description="Helical" evidence="13">
    <location>
        <begin position="50"/>
        <end position="73"/>
    </location>
</feature>
<evidence type="ECO:0000313" key="15">
    <source>
        <dbReference type="Proteomes" id="UP000236151"/>
    </source>
</evidence>
<feature type="transmembrane region" description="Helical" evidence="13">
    <location>
        <begin position="185"/>
        <end position="207"/>
    </location>
</feature>
<keyword evidence="6" id="KW-0050">Antiport</keyword>
<accession>A0A2K2FF70</accession>
<name>A0A2K2FF70_9CLOT</name>
<dbReference type="AlphaFoldDB" id="A0A2K2FF70"/>
<protein>
    <recommendedName>
        <fullName evidence="4">Probable multidrug resistance protein NorM</fullName>
    </recommendedName>
    <alternativeName>
        <fullName evidence="12">Multidrug-efflux transporter</fullName>
    </alternativeName>
</protein>